<dbReference type="InterPro" id="IPR054498">
    <property type="entry name" value="2H-SAK"/>
</dbReference>
<keyword evidence="3" id="KW-1185">Reference proteome</keyword>
<dbReference type="OrthoDB" id="5639003at2"/>
<organism evidence="2 3">
    <name type="scientific">Legionella brunensis</name>
    <dbReference type="NCBI Taxonomy" id="29422"/>
    <lineage>
        <taxon>Bacteria</taxon>
        <taxon>Pseudomonadati</taxon>
        <taxon>Pseudomonadota</taxon>
        <taxon>Gammaproteobacteria</taxon>
        <taxon>Legionellales</taxon>
        <taxon>Legionellaceae</taxon>
        <taxon>Legionella</taxon>
    </lineage>
</organism>
<dbReference type="STRING" id="29422.Lbru_2704"/>
<dbReference type="Pfam" id="PF22547">
    <property type="entry name" value="2H-SAK"/>
    <property type="match status" value="1"/>
</dbReference>
<reference evidence="2 3" key="1">
    <citation type="submission" date="2015-11" db="EMBL/GenBank/DDBJ databases">
        <title>Genomic analysis of 38 Legionella species identifies large and diverse effector repertoires.</title>
        <authorList>
            <person name="Burstein D."/>
            <person name="Amaro F."/>
            <person name="Zusman T."/>
            <person name="Lifshitz Z."/>
            <person name="Cohen O."/>
            <person name="Gilbert J.A."/>
            <person name="Pupko T."/>
            <person name="Shuman H.A."/>
            <person name="Segal G."/>
        </authorList>
    </citation>
    <scope>NUCLEOTIDE SEQUENCE [LARGE SCALE GENOMIC DNA]</scope>
    <source>
        <strain evidence="2 3">ATCC 43878</strain>
    </source>
</reference>
<dbReference type="PATRIC" id="fig|29422.6.peg.2871"/>
<evidence type="ECO:0000259" key="1">
    <source>
        <dbReference type="Pfam" id="PF22547"/>
    </source>
</evidence>
<comment type="caution">
    <text evidence="2">The sequence shown here is derived from an EMBL/GenBank/DDBJ whole genome shotgun (WGS) entry which is preliminary data.</text>
</comment>
<evidence type="ECO:0000313" key="3">
    <source>
        <dbReference type="Proteomes" id="UP000054742"/>
    </source>
</evidence>
<sequence length="160" mass="18238">MINNLKLIHFNIPELLNKARSLPLSGRLTMSTDGLLYLDLSDDYIHTLYPLLKNYFADIVKPDYFGQKSAGAHISVIYPEENKIINSDELEKQHSFEILQAFAADLVNKRYYVLAVSAPTLVELRNKYGLGPQLNFKSHWIDLHITVGVSSLDQNLTLYL</sequence>
<name>A0A0W0S4G5_9GAMM</name>
<proteinExistence type="predicted"/>
<dbReference type="Proteomes" id="UP000054742">
    <property type="component" value="Unassembled WGS sequence"/>
</dbReference>
<gene>
    <name evidence="2" type="ORF">Lbru_2704</name>
</gene>
<dbReference type="AlphaFoldDB" id="A0A0W0S4G5"/>
<feature type="domain" description="Swiss Army Knife 2H phosphoesterase" evidence="1">
    <location>
        <begin position="37"/>
        <end position="153"/>
    </location>
</feature>
<dbReference type="EMBL" id="LNXV01000033">
    <property type="protein sequence ID" value="KTC78412.1"/>
    <property type="molecule type" value="Genomic_DNA"/>
</dbReference>
<evidence type="ECO:0000313" key="2">
    <source>
        <dbReference type="EMBL" id="KTC78412.1"/>
    </source>
</evidence>
<accession>A0A0W0S4G5</accession>
<dbReference type="RefSeq" id="WP_058442662.1">
    <property type="nucleotide sequence ID" value="NZ_CAAAHU010000004.1"/>
</dbReference>
<protein>
    <recommendedName>
        <fullName evidence="1">Swiss Army Knife 2H phosphoesterase domain-containing protein</fullName>
    </recommendedName>
</protein>